<dbReference type="GO" id="GO:0004575">
    <property type="term" value="F:sucrose alpha-glucosidase activity"/>
    <property type="evidence" value="ECO:0007669"/>
    <property type="project" value="TreeGrafter"/>
</dbReference>
<dbReference type="EC" id="3.2.1.26" evidence="3"/>
<reference evidence="7 8" key="1">
    <citation type="journal article" date="2016" name="Nat. Commun.">
        <title>Thousands of microbial genomes shed light on interconnected biogeochemical processes in an aquifer system.</title>
        <authorList>
            <person name="Anantharaman K."/>
            <person name="Brown C.T."/>
            <person name="Hug L.A."/>
            <person name="Sharon I."/>
            <person name="Castelle C.J."/>
            <person name="Probst A.J."/>
            <person name="Thomas B.C."/>
            <person name="Singh A."/>
            <person name="Wilkins M.J."/>
            <person name="Karaoz U."/>
            <person name="Brodie E.L."/>
            <person name="Williams K.H."/>
            <person name="Hubbard S.S."/>
            <person name="Banfield J.F."/>
        </authorList>
    </citation>
    <scope>NUCLEOTIDE SEQUENCE [LARGE SCALE GENOMIC DNA]</scope>
</reference>
<dbReference type="STRING" id="1798370.A2Z00_02940"/>
<evidence type="ECO:0000256" key="2">
    <source>
        <dbReference type="ARBA" id="ARBA00007671"/>
    </source>
</evidence>
<evidence type="ECO:0000256" key="3">
    <source>
        <dbReference type="ARBA" id="ARBA00012758"/>
    </source>
</evidence>
<keyword evidence="4" id="KW-0378">Hydrolase</keyword>
<dbReference type="PANTHER" id="PTHR31916">
    <property type="match status" value="1"/>
</dbReference>
<dbReference type="SUPFAM" id="SSF48208">
    <property type="entry name" value="Six-hairpin glycosidases"/>
    <property type="match status" value="1"/>
</dbReference>
<dbReference type="InterPro" id="IPR008928">
    <property type="entry name" value="6-hairpin_glycosidase_sf"/>
</dbReference>
<evidence type="ECO:0000256" key="5">
    <source>
        <dbReference type="ARBA" id="ARBA00023277"/>
    </source>
</evidence>
<evidence type="ECO:0000256" key="6">
    <source>
        <dbReference type="ARBA" id="ARBA00023295"/>
    </source>
</evidence>
<evidence type="ECO:0000256" key="4">
    <source>
        <dbReference type="ARBA" id="ARBA00022801"/>
    </source>
</evidence>
<accession>A0A1F5ZG47</accession>
<dbReference type="Pfam" id="PF12899">
    <property type="entry name" value="Glyco_hydro_100"/>
    <property type="match status" value="1"/>
</dbReference>
<evidence type="ECO:0000313" key="7">
    <source>
        <dbReference type="EMBL" id="OGG11476.1"/>
    </source>
</evidence>
<dbReference type="Proteomes" id="UP000177268">
    <property type="component" value="Unassembled WGS sequence"/>
</dbReference>
<dbReference type="AlphaFoldDB" id="A0A1F5ZG47"/>
<keyword evidence="6" id="KW-0326">Glycosidase</keyword>
<dbReference type="InterPro" id="IPR024746">
    <property type="entry name" value="Glyco_hydro_100"/>
</dbReference>
<evidence type="ECO:0000313" key="8">
    <source>
        <dbReference type="Proteomes" id="UP000177268"/>
    </source>
</evidence>
<keyword evidence="5" id="KW-0119">Carbohydrate metabolism</keyword>
<proteinExistence type="inferred from homology"/>
<dbReference type="GO" id="GO:0005987">
    <property type="term" value="P:sucrose catabolic process"/>
    <property type="evidence" value="ECO:0007669"/>
    <property type="project" value="TreeGrafter"/>
</dbReference>
<dbReference type="EMBL" id="MFIZ01000027">
    <property type="protein sequence ID" value="OGG11476.1"/>
    <property type="molecule type" value="Genomic_DNA"/>
</dbReference>
<protein>
    <recommendedName>
        <fullName evidence="3">beta-fructofuranosidase</fullName>
        <ecNumber evidence="3">3.2.1.26</ecNumber>
    </recommendedName>
</protein>
<organism evidence="7 8">
    <name type="scientific">Candidatus Gottesmanbacteria bacterium RBG_13_45_10</name>
    <dbReference type="NCBI Taxonomy" id="1798370"/>
    <lineage>
        <taxon>Bacteria</taxon>
        <taxon>Candidatus Gottesmaniibacteriota</taxon>
    </lineage>
</organism>
<evidence type="ECO:0000256" key="1">
    <source>
        <dbReference type="ARBA" id="ARBA00000094"/>
    </source>
</evidence>
<gene>
    <name evidence="7" type="ORF">A2Z00_02940</name>
</gene>
<dbReference type="Gene3D" id="1.50.10.10">
    <property type="match status" value="1"/>
</dbReference>
<comment type="catalytic activity">
    <reaction evidence="1">
        <text>Hydrolysis of terminal non-reducing beta-D-fructofuranoside residues in beta-D-fructofuranosides.</text>
        <dbReference type="EC" id="3.2.1.26"/>
    </reaction>
</comment>
<sequence length="409" mass="47173">MNTSSLLDTAYKRSIQKLLVNTTENGLLAAAPKSLEGDAKHYTSLFSRDIGVSSLGILASGDTKLKLIIERSLANLASAQSSRGQLPFHIQPEQHLVQWWMPGTIDSTIWWCIALLMHYKYTGDTKFFNTYKEHLEKAFTWLTYQDTNNDYLLEQGESSDWADEMPRFGAVLYTNALWYWMVRLRIEVEKRKDLNATREKIYEAANTLLWVHKKDDSRVDYVPDNWYTQTHPFASNMIEYTNTQAVYLPYYLGFVSHKSFEMRCDVYGNILACLSGLADPQKQELIVDHITRAGINLPYPIKVLYPPIYPGEADWRLYMMKGRQNYPWQYHNGGIWPYVGGFWVALLSGIDKKKAGDELIKLAQANALNNWEFNEYLHGQLGTPMGIPNQSWNMAMYLYAYHAICDKTS</sequence>
<dbReference type="GO" id="GO:0033926">
    <property type="term" value="F:endo-alpha-N-acetylgalactosaminidase activity"/>
    <property type="evidence" value="ECO:0007669"/>
    <property type="project" value="InterPro"/>
</dbReference>
<dbReference type="InterPro" id="IPR012341">
    <property type="entry name" value="6hp_glycosidase-like_sf"/>
</dbReference>
<name>A0A1F5ZG47_9BACT</name>
<comment type="caution">
    <text evidence="7">The sequence shown here is derived from an EMBL/GenBank/DDBJ whole genome shotgun (WGS) entry which is preliminary data.</text>
</comment>
<comment type="similarity">
    <text evidence="2">Belongs to the glycosyl hydrolase 100 family.</text>
</comment>
<dbReference type="PANTHER" id="PTHR31916:SF28">
    <property type="entry name" value="NEUTRAL_ALKALINE INVERTASE 3, CHLOROPLASTIC"/>
    <property type="match status" value="1"/>
</dbReference>